<dbReference type="AlphaFoldDB" id="A0A9W8WQ02"/>
<dbReference type="EMBL" id="JAPEUV010000216">
    <property type="protein sequence ID" value="KAJ4330210.1"/>
    <property type="molecule type" value="Genomic_DNA"/>
</dbReference>
<organism evidence="1 2">
    <name type="scientific">Didymella glomerata</name>
    <dbReference type="NCBI Taxonomy" id="749621"/>
    <lineage>
        <taxon>Eukaryota</taxon>
        <taxon>Fungi</taxon>
        <taxon>Dikarya</taxon>
        <taxon>Ascomycota</taxon>
        <taxon>Pezizomycotina</taxon>
        <taxon>Dothideomycetes</taxon>
        <taxon>Pleosporomycetidae</taxon>
        <taxon>Pleosporales</taxon>
        <taxon>Pleosporineae</taxon>
        <taxon>Didymellaceae</taxon>
        <taxon>Didymella</taxon>
    </lineage>
</organism>
<evidence type="ECO:0000313" key="1">
    <source>
        <dbReference type="EMBL" id="KAJ4330210.1"/>
    </source>
</evidence>
<comment type="caution">
    <text evidence="1">The sequence shown here is derived from an EMBL/GenBank/DDBJ whole genome shotgun (WGS) entry which is preliminary data.</text>
</comment>
<evidence type="ECO:0000313" key="2">
    <source>
        <dbReference type="Proteomes" id="UP001140562"/>
    </source>
</evidence>
<dbReference type="Proteomes" id="UP001140562">
    <property type="component" value="Unassembled WGS sequence"/>
</dbReference>
<keyword evidence="2" id="KW-1185">Reference proteome</keyword>
<dbReference type="OrthoDB" id="3783430at2759"/>
<accession>A0A9W8WQ02</accession>
<protein>
    <submittedName>
        <fullName evidence="1">Uncharacterized protein</fullName>
    </submittedName>
</protein>
<gene>
    <name evidence="1" type="ORF">N0V87_010192</name>
</gene>
<sequence length="256" mass="28956">MKDRLQSQEMLSTYPYADRHNSASSLRWNSVSTNISGISPSSDSDVSYGWETEASDSSEVMQRQLACSDDPREFEIIPDQSGLFDYIAAHSVPTAHMLSGLTNIRPSRHRVATPFERYLDNRINRLWGDYKTFASASSKGFGVSPLFGRTLSELFRQSRQMAENGDDLVADVRMCCGTADAYMNTKLPARTRAQHLEAYSRYDARANVKYRQAVDDFARKIAEDESPDVLPLYTATFLYYAAGVSYQTMFMKVDTY</sequence>
<proteinExistence type="predicted"/>
<reference evidence="1" key="1">
    <citation type="submission" date="2022-10" db="EMBL/GenBank/DDBJ databases">
        <title>Tapping the CABI collections for fungal endophytes: first genome assemblies for Collariella, Neodidymelliopsis, Ascochyta clinopodiicola, Didymella pomorum, Didymosphaeria variabile, Neocosmospora piperis and Neocucurbitaria cava.</title>
        <authorList>
            <person name="Hill R."/>
        </authorList>
    </citation>
    <scope>NUCLEOTIDE SEQUENCE</scope>
    <source>
        <strain evidence="1">IMI 360193</strain>
    </source>
</reference>
<name>A0A9W8WQ02_9PLEO</name>